<proteinExistence type="predicted"/>
<gene>
    <name evidence="1" type="ORF">BV25DRAFT_1769138</name>
</gene>
<reference evidence="1" key="1">
    <citation type="submission" date="2021-03" db="EMBL/GenBank/DDBJ databases">
        <authorList>
            <consortium name="DOE Joint Genome Institute"/>
            <person name="Ahrendt S."/>
            <person name="Looney B.P."/>
            <person name="Miyauchi S."/>
            <person name="Morin E."/>
            <person name="Drula E."/>
            <person name="Courty P.E."/>
            <person name="Chicoki N."/>
            <person name="Fauchery L."/>
            <person name="Kohler A."/>
            <person name="Kuo A."/>
            <person name="Labutti K."/>
            <person name="Pangilinan J."/>
            <person name="Lipzen A."/>
            <person name="Riley R."/>
            <person name="Andreopoulos W."/>
            <person name="He G."/>
            <person name="Johnson J."/>
            <person name="Barry K.W."/>
            <person name="Grigoriev I.V."/>
            <person name="Nagy L."/>
            <person name="Hibbett D."/>
            <person name="Henrissat B."/>
            <person name="Matheny P.B."/>
            <person name="Labbe J."/>
            <person name="Martin F."/>
        </authorList>
    </citation>
    <scope>NUCLEOTIDE SEQUENCE</scope>
    <source>
        <strain evidence="1">HHB10654</strain>
    </source>
</reference>
<keyword evidence="2" id="KW-1185">Reference proteome</keyword>
<evidence type="ECO:0000313" key="2">
    <source>
        <dbReference type="Proteomes" id="UP000814140"/>
    </source>
</evidence>
<comment type="caution">
    <text evidence="1">The sequence shown here is derived from an EMBL/GenBank/DDBJ whole genome shotgun (WGS) entry which is preliminary data.</text>
</comment>
<accession>A0ACB8SN61</accession>
<organism evidence="1 2">
    <name type="scientific">Artomyces pyxidatus</name>
    <dbReference type="NCBI Taxonomy" id="48021"/>
    <lineage>
        <taxon>Eukaryota</taxon>
        <taxon>Fungi</taxon>
        <taxon>Dikarya</taxon>
        <taxon>Basidiomycota</taxon>
        <taxon>Agaricomycotina</taxon>
        <taxon>Agaricomycetes</taxon>
        <taxon>Russulales</taxon>
        <taxon>Auriscalpiaceae</taxon>
        <taxon>Artomyces</taxon>
    </lineage>
</organism>
<dbReference type="Proteomes" id="UP000814140">
    <property type="component" value="Unassembled WGS sequence"/>
</dbReference>
<sequence length="123" mass="13431">LSAYVEVNGLKAYTLFDSGSTTVSITPDFARVSKIPLIQLENPVVLQLGCVGSRSKINFGANVNLKFGPVDAPTYVDIVNIDRYDMIIGTPFLRKHGVNLDFEHQVVRIRGAPIPVLSEGEES</sequence>
<name>A0ACB8SN61_9AGAM</name>
<feature type="non-terminal residue" evidence="1">
    <location>
        <position position="123"/>
    </location>
</feature>
<protein>
    <submittedName>
        <fullName evidence="1">Uncharacterized protein</fullName>
    </submittedName>
</protein>
<evidence type="ECO:0000313" key="1">
    <source>
        <dbReference type="EMBL" id="KAI0057642.1"/>
    </source>
</evidence>
<dbReference type="EMBL" id="MU277244">
    <property type="protein sequence ID" value="KAI0057642.1"/>
    <property type="molecule type" value="Genomic_DNA"/>
</dbReference>
<feature type="non-terminal residue" evidence="1">
    <location>
        <position position="1"/>
    </location>
</feature>
<reference evidence="1" key="2">
    <citation type="journal article" date="2022" name="New Phytol.">
        <title>Evolutionary transition to the ectomycorrhizal habit in the genomes of a hyperdiverse lineage of mushroom-forming fungi.</title>
        <authorList>
            <person name="Looney B."/>
            <person name="Miyauchi S."/>
            <person name="Morin E."/>
            <person name="Drula E."/>
            <person name="Courty P.E."/>
            <person name="Kohler A."/>
            <person name="Kuo A."/>
            <person name="LaButti K."/>
            <person name="Pangilinan J."/>
            <person name="Lipzen A."/>
            <person name="Riley R."/>
            <person name="Andreopoulos W."/>
            <person name="He G."/>
            <person name="Johnson J."/>
            <person name="Nolan M."/>
            <person name="Tritt A."/>
            <person name="Barry K.W."/>
            <person name="Grigoriev I.V."/>
            <person name="Nagy L.G."/>
            <person name="Hibbett D."/>
            <person name="Henrissat B."/>
            <person name="Matheny P.B."/>
            <person name="Labbe J."/>
            <person name="Martin F.M."/>
        </authorList>
    </citation>
    <scope>NUCLEOTIDE SEQUENCE</scope>
    <source>
        <strain evidence="1">HHB10654</strain>
    </source>
</reference>